<dbReference type="Proteomes" id="UP001055879">
    <property type="component" value="Linkage Group LG05"/>
</dbReference>
<dbReference type="EMBL" id="CM042051">
    <property type="protein sequence ID" value="KAI3728194.1"/>
    <property type="molecule type" value="Genomic_DNA"/>
</dbReference>
<proteinExistence type="predicted"/>
<evidence type="ECO:0000313" key="2">
    <source>
        <dbReference type="Proteomes" id="UP001055879"/>
    </source>
</evidence>
<name>A0ACB9C1L1_ARCLA</name>
<evidence type="ECO:0000313" key="1">
    <source>
        <dbReference type="EMBL" id="KAI3728194.1"/>
    </source>
</evidence>
<accession>A0ACB9C1L1</accession>
<protein>
    <submittedName>
        <fullName evidence="1">Uncharacterized protein</fullName>
    </submittedName>
</protein>
<sequence>MDFDHENVRPMMNEDRLSSLPDELIHQILSCIDSKYVVQTCLLSSRWKLLWTSMPCLNFDSDKFGSLLKFSKFVKHVLYDRNHQINVTTLKLSFHGAASQYFVRKIADYVLAHNVQEINVVIVPKKHHEFPPCLFSSRSLKHFYLRSYYLAPCLIPKTPWDFPALTTLYLQEVTFCDVNADESVNLFSKCVNLKSLTLCRFLANDVEVFDIITPRLSNLTLIHSDFELINLVAPELEHLTVEDCSIKTLNAPPGLLSLSYTGYSPLQLSNDGFHSLNKVAICLSIHRSRKPYNEEVARKTINMLQEVQSARFLTLNADVVECISSFPELISHHPSPFSNLIGVNIDSSMRKDAYKVKMSIEARNFLLENCPSATFIMELPEAPPKKPRKSKEAREKEKAELVADIESHMTELQASIEVVKMHSGTKERVKAAFENLMAELQVLAKQMKESAEMQMQVDQRKVQTENHKEEMWLEGLEARARPWIEACVGEMRALVNQEKDEFYAIYSKKGRFRSLFEKFSRRQRAEILACYSRQIEELEAEILRLNIENSISRRIFDAYERFLSRNISTFLDVSSSYISLVSQPSFSSLGIIPPPSTSNINSMP</sequence>
<comment type="caution">
    <text evidence="1">The sequence shown here is derived from an EMBL/GenBank/DDBJ whole genome shotgun (WGS) entry which is preliminary data.</text>
</comment>
<gene>
    <name evidence="1" type="ORF">L6452_16826</name>
</gene>
<reference evidence="2" key="1">
    <citation type="journal article" date="2022" name="Mol. Ecol. Resour.">
        <title>The genomes of chicory, endive, great burdock and yacon provide insights into Asteraceae palaeo-polyploidization history and plant inulin production.</title>
        <authorList>
            <person name="Fan W."/>
            <person name="Wang S."/>
            <person name="Wang H."/>
            <person name="Wang A."/>
            <person name="Jiang F."/>
            <person name="Liu H."/>
            <person name="Zhao H."/>
            <person name="Xu D."/>
            <person name="Zhang Y."/>
        </authorList>
    </citation>
    <scope>NUCLEOTIDE SEQUENCE [LARGE SCALE GENOMIC DNA]</scope>
    <source>
        <strain evidence="2">cv. Niubang</strain>
    </source>
</reference>
<keyword evidence="2" id="KW-1185">Reference proteome</keyword>
<reference evidence="1 2" key="2">
    <citation type="journal article" date="2022" name="Mol. Ecol. Resour.">
        <title>The genomes of chicory, endive, great burdock and yacon provide insights into Asteraceae paleo-polyploidization history and plant inulin production.</title>
        <authorList>
            <person name="Fan W."/>
            <person name="Wang S."/>
            <person name="Wang H."/>
            <person name="Wang A."/>
            <person name="Jiang F."/>
            <person name="Liu H."/>
            <person name="Zhao H."/>
            <person name="Xu D."/>
            <person name="Zhang Y."/>
        </authorList>
    </citation>
    <scope>NUCLEOTIDE SEQUENCE [LARGE SCALE GENOMIC DNA]</scope>
    <source>
        <strain evidence="2">cv. Niubang</strain>
    </source>
</reference>
<organism evidence="1 2">
    <name type="scientific">Arctium lappa</name>
    <name type="common">Greater burdock</name>
    <name type="synonym">Lappa major</name>
    <dbReference type="NCBI Taxonomy" id="4217"/>
    <lineage>
        <taxon>Eukaryota</taxon>
        <taxon>Viridiplantae</taxon>
        <taxon>Streptophyta</taxon>
        <taxon>Embryophyta</taxon>
        <taxon>Tracheophyta</taxon>
        <taxon>Spermatophyta</taxon>
        <taxon>Magnoliopsida</taxon>
        <taxon>eudicotyledons</taxon>
        <taxon>Gunneridae</taxon>
        <taxon>Pentapetalae</taxon>
        <taxon>asterids</taxon>
        <taxon>campanulids</taxon>
        <taxon>Asterales</taxon>
        <taxon>Asteraceae</taxon>
        <taxon>Carduoideae</taxon>
        <taxon>Cardueae</taxon>
        <taxon>Arctiinae</taxon>
        <taxon>Arctium</taxon>
    </lineage>
</organism>